<organism evidence="1 2">
    <name type="scientific">Sphaerodactylus townsendi</name>
    <dbReference type="NCBI Taxonomy" id="933632"/>
    <lineage>
        <taxon>Eukaryota</taxon>
        <taxon>Metazoa</taxon>
        <taxon>Chordata</taxon>
        <taxon>Craniata</taxon>
        <taxon>Vertebrata</taxon>
        <taxon>Euteleostomi</taxon>
        <taxon>Lepidosauria</taxon>
        <taxon>Squamata</taxon>
        <taxon>Bifurcata</taxon>
        <taxon>Gekkota</taxon>
        <taxon>Sphaerodactylidae</taxon>
        <taxon>Sphaerodactylus</taxon>
    </lineage>
</organism>
<evidence type="ECO:0000313" key="2">
    <source>
        <dbReference type="Proteomes" id="UP000827872"/>
    </source>
</evidence>
<reference evidence="1" key="1">
    <citation type="submission" date="2021-08" db="EMBL/GenBank/DDBJ databases">
        <title>The first chromosome-level gecko genome reveals the dynamic sex chromosomes of Neotropical dwarf geckos (Sphaerodactylidae: Sphaerodactylus).</title>
        <authorList>
            <person name="Pinto B.J."/>
            <person name="Keating S.E."/>
            <person name="Gamble T."/>
        </authorList>
    </citation>
    <scope>NUCLEOTIDE SEQUENCE</scope>
    <source>
        <strain evidence="1">TG3544</strain>
    </source>
</reference>
<evidence type="ECO:0000313" key="1">
    <source>
        <dbReference type="EMBL" id="KAH8011965.1"/>
    </source>
</evidence>
<name>A0ACB8FY68_9SAUR</name>
<comment type="caution">
    <text evidence="1">The sequence shown here is derived from an EMBL/GenBank/DDBJ whole genome shotgun (WGS) entry which is preliminary data.</text>
</comment>
<dbReference type="Proteomes" id="UP000827872">
    <property type="component" value="Linkage Group LG13"/>
</dbReference>
<sequence length="863" mass="95201">MLDKEVCCVITAKQAECSFGHIQSGEEVRHLQATGRKSKMVAKKSPSALAVNLLVMDNKGYRRGSFQSSTSDEDMVEVAGGTLDFSMADDVPPLDREMAEGFSSYNGGGMNGASKMMDFLEEPLPGVGTYEDFNTIDWVREKSRDRDRHREITNKSKESTWALIHSVSDAFSGWLLMLLIGLFAGAIAGVIDISAHWMTDLKEGVCLQGFWYNHEHCCWTSQETTFQDRDKCPEWMTWAQLLTGDQAGEALAYILNYFMYVLWALLFSLLAVLLVRGFAPYACGSGIPEIKTILSGFIIRGYLGKWTLLIKTVTLVLAVSSGLSLGKEGPLVHVACCCGNILCHLFTKYRKNEAKRREVLSAAAAAGVSVAFGAPIGGVLFSLEEVSYYFPLKTLWRSFFAALVAAFTLRSINPFGNSRLVLFYVEFHTPWHLIELVPFILLGIFGGLWGAFFIRSNIAWCRRRKTTKLGKYPVTEVIAVTAITAILAFPNEYTRMSTSELISELFNDCGLLDSSQLCDYINDVNSTKGDDLPDRAAGPGVHTAMWLLALALIFKAVITIFTFGMKVPSGLFIPSMAVGAIVGRLLGVGMEQLSYYHHDWGIFHSWCSPGADCITPGLYAMVGAAACLGGVTRMTVSLVVIMFELTGGLEYIVPLMAAAMTSKWVADAIGREGIYDAHIRLNGYPFLEAKEEFSHKTLAMDAMRPRHSDPALTVLTQDSMTVEDVEAIVNETTFSGYPVVVSRESKRLVGFVLRRDLIISIENARKKQDGIVSSSVIYFTDHSPPLPPSSPSTLKLRSILDLSPFTVTDQTPMEIVVDIFRKLGLRQCLVTHNGKLLGIITKKDVLKHIAQMANQDPDSILFN</sequence>
<gene>
    <name evidence="1" type="primary">CLCN5</name>
    <name evidence="1" type="ORF">K3G42_013137</name>
</gene>
<protein>
    <submittedName>
        <fullName evidence="1">H(+)/Cl(-) exchange transporter 5</fullName>
    </submittedName>
</protein>
<accession>A0ACB8FY68</accession>
<dbReference type="EMBL" id="CM037626">
    <property type="protein sequence ID" value="KAH8011965.1"/>
    <property type="molecule type" value="Genomic_DNA"/>
</dbReference>
<proteinExistence type="predicted"/>
<keyword evidence="2" id="KW-1185">Reference proteome</keyword>